<keyword evidence="6" id="KW-0479">Metal-binding</keyword>
<dbReference type="InterPro" id="IPR008949">
    <property type="entry name" value="Isoprenoid_synthase_dom_sf"/>
</dbReference>
<comment type="similarity">
    <text evidence="2 12">Belongs to the FPP/GGPP synthase family.</text>
</comment>
<dbReference type="PANTHER" id="PTHR43281:SF1">
    <property type="entry name" value="FARNESYL DIPHOSPHATE SYNTHASE"/>
    <property type="match status" value="1"/>
</dbReference>
<dbReference type="Gene3D" id="1.10.600.10">
    <property type="entry name" value="Farnesyl Diphosphate Synthase"/>
    <property type="match status" value="1"/>
</dbReference>
<evidence type="ECO:0000256" key="5">
    <source>
        <dbReference type="ARBA" id="ARBA00022679"/>
    </source>
</evidence>
<gene>
    <name evidence="13" type="ORF">IMF26_02290</name>
</gene>
<dbReference type="KEGG" id="fcz:IMF26_02290"/>
<name>A0AAT9LCU4_9FIRM</name>
<dbReference type="EC" id="2.5.1.10" evidence="3"/>
<reference evidence="13" key="2">
    <citation type="journal article" date="2023" name="Biology">
        <title>Prokaryotic Life Associated with Coal-Fire Gas Vents Revealed by Metagenomics.</title>
        <authorList>
            <person name="Kadnikov V.V."/>
            <person name="Mardanov A.V."/>
            <person name="Beletsky A.V."/>
            <person name="Karnachuk O.V."/>
            <person name="Ravin N.V."/>
        </authorList>
    </citation>
    <scope>NUCLEOTIDE SEQUENCE</scope>
    <source>
        <strain evidence="13">Bu02</strain>
    </source>
</reference>
<dbReference type="FunFam" id="1.10.600.10:FF:000001">
    <property type="entry name" value="Geranylgeranyl diphosphate synthase"/>
    <property type="match status" value="1"/>
</dbReference>
<proteinExistence type="inferred from homology"/>
<dbReference type="SFLD" id="SFLDG01017">
    <property type="entry name" value="Polyprenyl_Transferase_Like"/>
    <property type="match status" value="1"/>
</dbReference>
<evidence type="ECO:0000256" key="1">
    <source>
        <dbReference type="ARBA" id="ARBA00001946"/>
    </source>
</evidence>
<keyword evidence="7" id="KW-0460">Magnesium</keyword>
<dbReference type="PROSITE" id="PS00723">
    <property type="entry name" value="POLYPRENYL_SYNTHASE_1"/>
    <property type="match status" value="1"/>
</dbReference>
<evidence type="ECO:0000256" key="9">
    <source>
        <dbReference type="ARBA" id="ARBA00032380"/>
    </source>
</evidence>
<dbReference type="PROSITE" id="PS00444">
    <property type="entry name" value="POLYPRENYL_SYNTHASE_2"/>
    <property type="match status" value="1"/>
</dbReference>
<sequence>MRADFEEYLESTRRLIDRALEETVKDYPCEISELKEVMDYSLWGGKRLRGVTLLSIYEGLGGSKEQALPFALGLEMIHAYSLVHDDLPCMDNDEYRRGRLTCHKRFGEAMALLCGDALLTLAFEVMLSARGVDPRCVTQAARSIARAAGIGGMVGGQVLDLQLEGKKSGKESVTRMYRLKTGALFQASAEAGAMLWGAPREVVESVSRWGCDFGYAYQIIDDLEDSRKAGKEETKDTLVKESSIEEVFKEAGQALQESLGAISALGESVWFLRGLSRRYAQNLESLRRGILVE</sequence>
<evidence type="ECO:0000313" key="13">
    <source>
        <dbReference type="EMBL" id="QUL98922.1"/>
    </source>
</evidence>
<evidence type="ECO:0000256" key="6">
    <source>
        <dbReference type="ARBA" id="ARBA00022723"/>
    </source>
</evidence>
<evidence type="ECO:0000256" key="8">
    <source>
        <dbReference type="ARBA" id="ARBA00023229"/>
    </source>
</evidence>
<dbReference type="EMBL" id="CP062796">
    <property type="protein sequence ID" value="QUL98922.1"/>
    <property type="molecule type" value="Genomic_DNA"/>
</dbReference>
<dbReference type="GO" id="GO:0046872">
    <property type="term" value="F:metal ion binding"/>
    <property type="evidence" value="ECO:0007669"/>
    <property type="project" value="UniProtKB-KW"/>
</dbReference>
<organism evidence="13">
    <name type="scientific">Candidatus Fermentithermobacillus carboniphilus</name>
    <dbReference type="NCBI Taxonomy" id="3085328"/>
    <lineage>
        <taxon>Bacteria</taxon>
        <taxon>Bacillati</taxon>
        <taxon>Bacillota</taxon>
        <taxon>Candidatus Fermentithermobacillia</taxon>
        <taxon>Candidatus Fermentithermobacillales</taxon>
        <taxon>Candidatus Fermentithermobacillaceae</taxon>
        <taxon>Candidatus Fermentithermobacillus</taxon>
    </lineage>
</organism>
<evidence type="ECO:0000256" key="2">
    <source>
        <dbReference type="ARBA" id="ARBA00006706"/>
    </source>
</evidence>
<accession>A0AAT9LCU4</accession>
<dbReference type="SUPFAM" id="SSF48576">
    <property type="entry name" value="Terpenoid synthases"/>
    <property type="match status" value="1"/>
</dbReference>
<evidence type="ECO:0000256" key="7">
    <source>
        <dbReference type="ARBA" id="ARBA00022842"/>
    </source>
</evidence>
<evidence type="ECO:0000256" key="3">
    <source>
        <dbReference type="ARBA" id="ARBA00012439"/>
    </source>
</evidence>
<keyword evidence="8" id="KW-0414">Isoprene biosynthesis</keyword>
<protein>
    <recommendedName>
        <fullName evidence="4">Farnesyl diphosphate synthase</fullName>
        <ecNumber evidence="3">2.5.1.10</ecNumber>
    </recommendedName>
    <alternativeName>
        <fullName evidence="10">(2E,6E)-farnesyl diphosphate synthase</fullName>
    </alternativeName>
    <alternativeName>
        <fullName evidence="9">Geranyltranstransferase</fullName>
    </alternativeName>
</protein>
<evidence type="ECO:0000256" key="10">
    <source>
        <dbReference type="ARBA" id="ARBA00032873"/>
    </source>
</evidence>
<dbReference type="PANTHER" id="PTHR43281">
    <property type="entry name" value="FARNESYL DIPHOSPHATE SYNTHASE"/>
    <property type="match status" value="1"/>
</dbReference>
<evidence type="ECO:0000256" key="4">
    <source>
        <dbReference type="ARBA" id="ARBA00015100"/>
    </source>
</evidence>
<evidence type="ECO:0000256" key="11">
    <source>
        <dbReference type="ARBA" id="ARBA00049399"/>
    </source>
</evidence>
<dbReference type="CDD" id="cd00685">
    <property type="entry name" value="Trans_IPPS_HT"/>
    <property type="match status" value="1"/>
</dbReference>
<dbReference type="SFLD" id="SFLDS00005">
    <property type="entry name" value="Isoprenoid_Synthase_Type_I"/>
    <property type="match status" value="1"/>
</dbReference>
<dbReference type="AlphaFoldDB" id="A0AAT9LCU4"/>
<dbReference type="GO" id="GO:0004337">
    <property type="term" value="F:(2E,6E)-farnesyl diphosphate synthase activity"/>
    <property type="evidence" value="ECO:0007669"/>
    <property type="project" value="UniProtKB-EC"/>
</dbReference>
<dbReference type="Pfam" id="PF00348">
    <property type="entry name" value="polyprenyl_synt"/>
    <property type="match status" value="1"/>
</dbReference>
<dbReference type="InterPro" id="IPR000092">
    <property type="entry name" value="Polyprenyl_synt"/>
</dbReference>
<reference evidence="13" key="1">
    <citation type="submission" date="2020-10" db="EMBL/GenBank/DDBJ databases">
        <authorList>
            <person name="Kadnikov V."/>
            <person name="Beletsky A.V."/>
            <person name="Mardanov A.V."/>
            <person name="Karnachuk O.V."/>
            <person name="Ravin N.V."/>
        </authorList>
    </citation>
    <scope>NUCLEOTIDE SEQUENCE</scope>
    <source>
        <strain evidence="13">Bu02</strain>
    </source>
</reference>
<evidence type="ECO:0000256" key="12">
    <source>
        <dbReference type="RuleBase" id="RU004466"/>
    </source>
</evidence>
<comment type="cofactor">
    <cofactor evidence="1">
        <name>Mg(2+)</name>
        <dbReference type="ChEBI" id="CHEBI:18420"/>
    </cofactor>
</comment>
<dbReference type="InterPro" id="IPR033749">
    <property type="entry name" value="Polyprenyl_synt_CS"/>
</dbReference>
<keyword evidence="5 12" id="KW-0808">Transferase</keyword>
<comment type="catalytic activity">
    <reaction evidence="11">
        <text>isopentenyl diphosphate + (2E)-geranyl diphosphate = (2E,6E)-farnesyl diphosphate + diphosphate</text>
        <dbReference type="Rhea" id="RHEA:19361"/>
        <dbReference type="ChEBI" id="CHEBI:33019"/>
        <dbReference type="ChEBI" id="CHEBI:58057"/>
        <dbReference type="ChEBI" id="CHEBI:128769"/>
        <dbReference type="ChEBI" id="CHEBI:175763"/>
        <dbReference type="EC" id="2.5.1.10"/>
    </reaction>
</comment>
<dbReference type="GO" id="GO:0016114">
    <property type="term" value="P:terpenoid biosynthetic process"/>
    <property type="evidence" value="ECO:0007669"/>
    <property type="project" value="UniProtKB-ARBA"/>
</dbReference>